<dbReference type="AlphaFoldDB" id="A0A2S4VD23"/>
<dbReference type="VEuPathDB" id="FungiDB:PSHT_09985"/>
<evidence type="ECO:0000313" key="2">
    <source>
        <dbReference type="EMBL" id="POW07330.1"/>
    </source>
</evidence>
<organism evidence="2 3">
    <name type="scientific">Puccinia striiformis</name>
    <dbReference type="NCBI Taxonomy" id="27350"/>
    <lineage>
        <taxon>Eukaryota</taxon>
        <taxon>Fungi</taxon>
        <taxon>Dikarya</taxon>
        <taxon>Basidiomycota</taxon>
        <taxon>Pucciniomycotina</taxon>
        <taxon>Pucciniomycetes</taxon>
        <taxon>Pucciniales</taxon>
        <taxon>Pucciniaceae</taxon>
        <taxon>Puccinia</taxon>
    </lineage>
</organism>
<name>A0A2S4VD23_9BASI</name>
<dbReference type="VEuPathDB" id="FungiDB:PSTT_15018"/>
<proteinExistence type="predicted"/>
<protein>
    <submittedName>
        <fullName evidence="2">Uncharacterized protein</fullName>
    </submittedName>
</protein>
<sequence length="162" mass="17969">MLPTNSFRRVFIALTAIASISLGSVQDATPTIERCGTGFRPDPDDSAYYVCQDDQEKEHRCKEDSCWEGGHRWKDFMFENCIEYGDYYPTGNPPQTFHVKEFSADNTARKTPKVTMVFIITALSKILGISTHAGRSSSTNTPFGKSPACSNCGPMPLDNDDP</sequence>
<dbReference type="EMBL" id="PKSM01000148">
    <property type="protein sequence ID" value="POW07330.1"/>
    <property type="molecule type" value="Genomic_DNA"/>
</dbReference>
<feature type="signal peptide" evidence="1">
    <location>
        <begin position="1"/>
        <end position="23"/>
    </location>
</feature>
<evidence type="ECO:0000256" key="1">
    <source>
        <dbReference type="SAM" id="SignalP"/>
    </source>
</evidence>
<dbReference type="VEuPathDB" id="FungiDB:PSTT_09843"/>
<keyword evidence="1" id="KW-0732">Signal</keyword>
<dbReference type="Proteomes" id="UP000238274">
    <property type="component" value="Unassembled WGS sequence"/>
</dbReference>
<feature type="chain" id="PRO_5015555034" evidence="1">
    <location>
        <begin position="24"/>
        <end position="162"/>
    </location>
</feature>
<keyword evidence="3" id="KW-1185">Reference proteome</keyword>
<comment type="caution">
    <text evidence="2">The sequence shown here is derived from an EMBL/GenBank/DDBJ whole genome shotgun (WGS) entry which is preliminary data.</text>
</comment>
<gene>
    <name evidence="2" type="ORF">PSHT_09985</name>
</gene>
<reference evidence="2 3" key="1">
    <citation type="submission" date="2017-12" db="EMBL/GenBank/DDBJ databases">
        <title>Gene loss provides genomic basis for host adaptation in cereal stripe rust fungi.</title>
        <authorList>
            <person name="Xia C."/>
        </authorList>
    </citation>
    <scope>NUCLEOTIDE SEQUENCE [LARGE SCALE GENOMIC DNA]</scope>
    <source>
        <strain evidence="2 3">93TX-2</strain>
    </source>
</reference>
<evidence type="ECO:0000313" key="3">
    <source>
        <dbReference type="Proteomes" id="UP000238274"/>
    </source>
</evidence>
<accession>A0A2S4VD23</accession>
<reference evidence="3" key="3">
    <citation type="journal article" date="2018" name="Mol. Plant Microbe Interact.">
        <title>Genome sequence resources for the wheat stripe rust pathogen (Puccinia striiformis f. sp. tritici) and the barley stripe rust pathogen (Puccinia striiformis f. sp. hordei).</title>
        <authorList>
            <person name="Xia C."/>
            <person name="Wang M."/>
            <person name="Yin C."/>
            <person name="Cornejo O.E."/>
            <person name="Hulbert S.H."/>
            <person name="Chen X."/>
        </authorList>
    </citation>
    <scope>NUCLEOTIDE SEQUENCE [LARGE SCALE GENOMIC DNA]</scope>
    <source>
        <strain evidence="3">93TX-2</strain>
    </source>
</reference>
<reference evidence="3" key="2">
    <citation type="journal article" date="2018" name="BMC Genomics">
        <title>Genomic insights into host adaptation between the wheat stripe rust pathogen (Puccinia striiformis f. sp. tritici) and the barley stripe rust pathogen (Puccinia striiformis f. sp. hordei).</title>
        <authorList>
            <person name="Xia C."/>
            <person name="Wang M."/>
            <person name="Yin C."/>
            <person name="Cornejo O.E."/>
            <person name="Hulbert S.H."/>
            <person name="Chen X."/>
        </authorList>
    </citation>
    <scope>NUCLEOTIDE SEQUENCE [LARGE SCALE GENOMIC DNA]</scope>
    <source>
        <strain evidence="3">93TX-2</strain>
    </source>
</reference>